<dbReference type="PANTHER" id="PTHR37326:SF1">
    <property type="entry name" value="BLL3975 PROTEIN"/>
    <property type="match status" value="1"/>
</dbReference>
<reference evidence="6" key="1">
    <citation type="journal article" date="2014" name="Int. J. Syst. Evol. Microbiol.">
        <title>Complete genome sequence of Corynebacterium casei LMG S-19264T (=DSM 44701T), isolated from a smear-ripened cheese.</title>
        <authorList>
            <consortium name="US DOE Joint Genome Institute (JGI-PGF)"/>
            <person name="Walter F."/>
            <person name="Albersmeier A."/>
            <person name="Kalinowski J."/>
            <person name="Ruckert C."/>
        </authorList>
    </citation>
    <scope>NUCLEOTIDE SEQUENCE</scope>
    <source>
        <strain evidence="6">CGMCC 1.16012</strain>
    </source>
</reference>
<dbReference type="InterPro" id="IPR043795">
    <property type="entry name" value="N-alpha-Ac-DABA-like"/>
</dbReference>
<reference evidence="6" key="2">
    <citation type="submission" date="2020-09" db="EMBL/GenBank/DDBJ databases">
        <authorList>
            <person name="Sun Q."/>
            <person name="Zhou Y."/>
        </authorList>
    </citation>
    <scope>NUCLEOTIDE SEQUENCE</scope>
    <source>
        <strain evidence="6">CGMCC 1.16012</strain>
    </source>
</reference>
<dbReference type="Pfam" id="PF24827">
    <property type="entry name" value="AstE_AspA_cat"/>
    <property type="match status" value="1"/>
</dbReference>
<evidence type="ECO:0000313" key="6">
    <source>
        <dbReference type="EMBL" id="GGE61631.1"/>
    </source>
</evidence>
<keyword evidence="2" id="KW-0479">Metal-binding</keyword>
<sequence length="330" mass="35059">MTAINPISSTVPFDQDGEFHGFLSLPHSQEDSAWGLIQIPISVFRNGDGPTALLTGANHGDEYEGPIALQSLTHDLSAEDVQGRVIIVPYMNYPAFRAGRRISPVDGLNMNRIFPGKPDGTVTEKIADYFLNQLIPLADIVLDYHSGGKSLDFIPFAAAHLLEDKAQEAACIAAMEAFGAPYSMTLKEIDPTGMYDTAAEDAGKVFISTELGGGGSATARSAGIARRGAENILRHAGILQGEPASNGSTRIDTTGGDCFHFSPCDGMLEMLFDLEDEVAKGDTIARIWPSDRSGQKPAEVVSKESGILAARHFPGLIRLGDCLAVVAIAG</sequence>
<dbReference type="InterPro" id="IPR053138">
    <property type="entry name" value="N-alpha-Ac-DABA_deacetylase"/>
</dbReference>
<proteinExistence type="predicted"/>
<dbReference type="OrthoDB" id="9782876at2"/>
<feature type="domain" description="Succinylglutamate desuccinylase/Aspartoacylase catalytic" evidence="5">
    <location>
        <begin position="48"/>
        <end position="235"/>
    </location>
</feature>
<dbReference type="CDD" id="cd06252">
    <property type="entry name" value="M14_ASTE_ASPA-like"/>
    <property type="match status" value="1"/>
</dbReference>
<keyword evidence="3" id="KW-0378">Hydrolase</keyword>
<dbReference type="SUPFAM" id="SSF53187">
    <property type="entry name" value="Zn-dependent exopeptidases"/>
    <property type="match status" value="1"/>
</dbReference>
<keyword evidence="4" id="KW-0862">Zinc</keyword>
<dbReference type="RefSeq" id="WP_095595374.1">
    <property type="nucleotide sequence ID" value="NZ_BMKN01000003.1"/>
</dbReference>
<evidence type="ECO:0000256" key="3">
    <source>
        <dbReference type="ARBA" id="ARBA00022801"/>
    </source>
</evidence>
<dbReference type="AlphaFoldDB" id="A0A917AM73"/>
<evidence type="ECO:0000313" key="7">
    <source>
        <dbReference type="Proteomes" id="UP000606730"/>
    </source>
</evidence>
<evidence type="ECO:0000256" key="4">
    <source>
        <dbReference type="ARBA" id="ARBA00022833"/>
    </source>
</evidence>
<evidence type="ECO:0000259" key="5">
    <source>
        <dbReference type="Pfam" id="PF24827"/>
    </source>
</evidence>
<keyword evidence="7" id="KW-1185">Reference proteome</keyword>
<dbReference type="InterPro" id="IPR055438">
    <property type="entry name" value="AstE_AspA_cat"/>
</dbReference>
<protein>
    <submittedName>
        <fullName evidence="6">N-alpha-acetyl diaminobutyric acid deacetylase DoeB</fullName>
    </submittedName>
</protein>
<evidence type="ECO:0000256" key="2">
    <source>
        <dbReference type="ARBA" id="ARBA00022723"/>
    </source>
</evidence>
<comment type="cofactor">
    <cofactor evidence="1">
        <name>Zn(2+)</name>
        <dbReference type="ChEBI" id="CHEBI:29105"/>
    </cofactor>
</comment>
<dbReference type="InterPro" id="IPR014336">
    <property type="entry name" value="DoeB"/>
</dbReference>
<dbReference type="GO" id="GO:0046872">
    <property type="term" value="F:metal ion binding"/>
    <property type="evidence" value="ECO:0007669"/>
    <property type="project" value="UniProtKB-KW"/>
</dbReference>
<comment type="caution">
    <text evidence="6">The sequence shown here is derived from an EMBL/GenBank/DDBJ whole genome shotgun (WGS) entry which is preliminary data.</text>
</comment>
<name>A0A917AM73_9RHOB</name>
<gene>
    <name evidence="6" type="ORF">GCM10011517_31500</name>
</gene>
<dbReference type="Proteomes" id="UP000606730">
    <property type="component" value="Unassembled WGS sequence"/>
</dbReference>
<dbReference type="PANTHER" id="PTHR37326">
    <property type="entry name" value="BLL3975 PROTEIN"/>
    <property type="match status" value="1"/>
</dbReference>
<dbReference type="EMBL" id="BMKN01000003">
    <property type="protein sequence ID" value="GGE61631.1"/>
    <property type="molecule type" value="Genomic_DNA"/>
</dbReference>
<organism evidence="6 7">
    <name type="scientific">Actibacterium pelagium</name>
    <dbReference type="NCBI Taxonomy" id="2029103"/>
    <lineage>
        <taxon>Bacteria</taxon>
        <taxon>Pseudomonadati</taxon>
        <taxon>Pseudomonadota</taxon>
        <taxon>Alphaproteobacteria</taxon>
        <taxon>Rhodobacterales</taxon>
        <taxon>Roseobacteraceae</taxon>
        <taxon>Actibacterium</taxon>
    </lineage>
</organism>
<accession>A0A917AM73</accession>
<dbReference type="GO" id="GO:0016811">
    <property type="term" value="F:hydrolase activity, acting on carbon-nitrogen (but not peptide) bonds, in linear amides"/>
    <property type="evidence" value="ECO:0007669"/>
    <property type="project" value="InterPro"/>
</dbReference>
<dbReference type="Gene3D" id="3.40.630.10">
    <property type="entry name" value="Zn peptidases"/>
    <property type="match status" value="1"/>
</dbReference>
<dbReference type="NCBIfam" id="TIGR02994">
    <property type="entry name" value="ectoine_eutE"/>
    <property type="match status" value="1"/>
</dbReference>
<evidence type="ECO:0000256" key="1">
    <source>
        <dbReference type="ARBA" id="ARBA00001947"/>
    </source>
</evidence>
<dbReference type="GO" id="GO:0016788">
    <property type="term" value="F:hydrolase activity, acting on ester bonds"/>
    <property type="evidence" value="ECO:0007669"/>
    <property type="project" value="InterPro"/>
</dbReference>
<dbReference type="PIRSF" id="PIRSF039012">
    <property type="entry name" value="ASP"/>
    <property type="match status" value="1"/>
</dbReference>